<dbReference type="GO" id="GO:0016787">
    <property type="term" value="F:hydrolase activity"/>
    <property type="evidence" value="ECO:0007669"/>
    <property type="project" value="UniProtKB-KW"/>
</dbReference>
<dbReference type="PANTHER" id="PTHR37017:SF11">
    <property type="entry name" value="ESTERASE_LIPASE_THIOESTERASE DOMAIN-CONTAINING PROTEIN"/>
    <property type="match status" value="1"/>
</dbReference>
<keyword evidence="4" id="KW-1185">Reference proteome</keyword>
<dbReference type="Gene3D" id="3.40.50.1820">
    <property type="entry name" value="alpha/beta hydrolase"/>
    <property type="match status" value="1"/>
</dbReference>
<feature type="signal peptide" evidence="1">
    <location>
        <begin position="1"/>
        <end position="29"/>
    </location>
</feature>
<dbReference type="InterPro" id="IPR029058">
    <property type="entry name" value="AB_hydrolase_fold"/>
</dbReference>
<dbReference type="RefSeq" id="WP_219800878.1">
    <property type="nucleotide sequence ID" value="NZ_CP080096.1"/>
</dbReference>
<evidence type="ECO:0000259" key="2">
    <source>
        <dbReference type="Pfam" id="PF12697"/>
    </source>
</evidence>
<keyword evidence="3" id="KW-0378">Hydrolase</keyword>
<evidence type="ECO:0000313" key="3">
    <source>
        <dbReference type="EMBL" id="QYD71448.1"/>
    </source>
</evidence>
<dbReference type="Proteomes" id="UP000826462">
    <property type="component" value="Chromosome 2"/>
</dbReference>
<dbReference type="SUPFAM" id="SSF53474">
    <property type="entry name" value="alpha/beta-Hydrolases"/>
    <property type="match status" value="1"/>
</dbReference>
<accession>A0ABX8UR00</accession>
<organism evidence="3 4">
    <name type="scientific">Paraburkholderia edwinii</name>
    <dbReference type="NCBI Taxonomy" id="2861782"/>
    <lineage>
        <taxon>Bacteria</taxon>
        <taxon>Pseudomonadati</taxon>
        <taxon>Pseudomonadota</taxon>
        <taxon>Betaproteobacteria</taxon>
        <taxon>Burkholderiales</taxon>
        <taxon>Burkholderiaceae</taxon>
        <taxon>Paraburkholderia</taxon>
    </lineage>
</organism>
<feature type="chain" id="PRO_5047192235" evidence="1">
    <location>
        <begin position="30"/>
        <end position="268"/>
    </location>
</feature>
<keyword evidence="1" id="KW-0732">Signal</keyword>
<dbReference type="InterPro" id="IPR052897">
    <property type="entry name" value="Sec-Metab_Biosynth_Hydrolase"/>
</dbReference>
<reference evidence="3 4" key="1">
    <citation type="submission" date="2021-07" db="EMBL/GenBank/DDBJ databases">
        <title>Paraburkholderia edwinii protects Aspergillus sp. from phenazines by acting as a toxin sponge.</title>
        <authorList>
            <person name="Dahlstrom K.M."/>
            <person name="Newman D.K."/>
        </authorList>
    </citation>
    <scope>NUCLEOTIDE SEQUENCE [LARGE SCALE GENOMIC DNA]</scope>
    <source>
        <strain evidence="3 4">Pe01</strain>
    </source>
</reference>
<feature type="domain" description="AB hydrolase-1" evidence="2">
    <location>
        <begin position="42"/>
        <end position="258"/>
    </location>
</feature>
<evidence type="ECO:0000313" key="4">
    <source>
        <dbReference type="Proteomes" id="UP000826462"/>
    </source>
</evidence>
<dbReference type="InterPro" id="IPR000073">
    <property type="entry name" value="AB_hydrolase_1"/>
</dbReference>
<gene>
    <name evidence="3" type="ORF">KZJ38_31015</name>
</gene>
<evidence type="ECO:0000256" key="1">
    <source>
        <dbReference type="SAM" id="SignalP"/>
    </source>
</evidence>
<name>A0ABX8UR00_9BURK</name>
<dbReference type="PANTHER" id="PTHR37017">
    <property type="entry name" value="AB HYDROLASE-1 DOMAIN-CONTAINING PROTEIN-RELATED"/>
    <property type="match status" value="1"/>
</dbReference>
<proteinExistence type="predicted"/>
<dbReference type="EMBL" id="CP080096">
    <property type="protein sequence ID" value="QYD71448.1"/>
    <property type="molecule type" value="Genomic_DNA"/>
</dbReference>
<sequence>MKFSTVAAPVLALSTIVSASLFAPTAALAQDTHPAAAPVKNIVLVHGAWVDGSGWKPVYDILTKDGYHVSLVQEPLTSLADDVTATKRVLDLQNGPTILVGHSYGGSIITEAGVHPNVVGLVYVAAHAPAVGEDEGALGKGKPSYTAQQPGAIEKTPDGYTYLNPADFPKDFAADLPIAQAKFEAHSQMLTAAQVFTTPLTAAAWTTKPSWGIVAGNDKIINPDLERWYYARAHSHTTVIPGASHSVYESRPQQVAAVIEDAAKHAQQ</sequence>
<protein>
    <submittedName>
        <fullName evidence="3">Alpha/beta hydrolase</fullName>
    </submittedName>
</protein>
<dbReference type="Pfam" id="PF12697">
    <property type="entry name" value="Abhydrolase_6"/>
    <property type="match status" value="1"/>
</dbReference>